<dbReference type="AlphaFoldDB" id="A0A2W4WL20"/>
<dbReference type="Proteomes" id="UP000249081">
    <property type="component" value="Unassembled WGS sequence"/>
</dbReference>
<accession>A0A2W4WL20</accession>
<comment type="caution">
    <text evidence="1">The sequence shown here is derived from an EMBL/GenBank/DDBJ whole genome shotgun (WGS) entry which is preliminary data.</text>
</comment>
<name>A0A2W4WL20_9CYAN</name>
<gene>
    <name evidence="1" type="ORF">DCF17_00295</name>
</gene>
<evidence type="ECO:0000313" key="2">
    <source>
        <dbReference type="Proteomes" id="UP000249081"/>
    </source>
</evidence>
<reference evidence="2" key="1">
    <citation type="submission" date="2018-04" db="EMBL/GenBank/DDBJ databases">
        <authorList>
            <person name="Cornet L."/>
        </authorList>
    </citation>
    <scope>NUCLEOTIDE SEQUENCE [LARGE SCALE GENOMIC DNA]</scope>
</reference>
<protein>
    <submittedName>
        <fullName evidence="1">Uncharacterized protein</fullName>
    </submittedName>
</protein>
<sequence>MYSGNTVYKVMRSNGTPQVVVANRTPGERLTMTYPNATSARRVTANACGLVVLRDSASNALTSLVSVDGATIDQMALPTQLLPRCVNSNLEEARASNFKTGAGEVVVVKTPNTVYEAVYAGGRTRNVTANACGFVAINGTSTVPWEDTANQAFELGGTAYNVTTLPEASLEPLCRSGQLYTPASW</sequence>
<organism evidence="1 2">
    <name type="scientific">Shackletoniella antarctica</name>
    <dbReference type="NCBI Taxonomy" id="268115"/>
    <lineage>
        <taxon>Bacteria</taxon>
        <taxon>Bacillati</taxon>
        <taxon>Cyanobacteriota</taxon>
        <taxon>Cyanophyceae</taxon>
        <taxon>Oculatellales</taxon>
        <taxon>Oculatellaceae</taxon>
        <taxon>Shackletoniella</taxon>
    </lineage>
</organism>
<evidence type="ECO:0000313" key="1">
    <source>
        <dbReference type="EMBL" id="PZO45823.1"/>
    </source>
</evidence>
<dbReference type="EMBL" id="QBMN01000001">
    <property type="protein sequence ID" value="PZO45823.1"/>
    <property type="molecule type" value="Genomic_DNA"/>
</dbReference>
<proteinExistence type="predicted"/>
<reference evidence="1 2" key="2">
    <citation type="submission" date="2018-06" db="EMBL/GenBank/DDBJ databases">
        <title>Metagenomic assembly of (sub)arctic Cyanobacteria and their associated microbiome from non-axenic cultures.</title>
        <authorList>
            <person name="Baurain D."/>
        </authorList>
    </citation>
    <scope>NUCLEOTIDE SEQUENCE [LARGE SCALE GENOMIC DNA]</scope>
    <source>
        <strain evidence="1">ULC041bin1</strain>
    </source>
</reference>